<dbReference type="EMBL" id="GGEC01083089">
    <property type="protein sequence ID" value="MBX63573.1"/>
    <property type="molecule type" value="Transcribed_RNA"/>
</dbReference>
<name>A0A2P2Q9E9_RHIMU</name>
<protein>
    <submittedName>
        <fullName evidence="1">Uncharacterized protein</fullName>
    </submittedName>
</protein>
<evidence type="ECO:0000313" key="1">
    <source>
        <dbReference type="EMBL" id="MBX63573.1"/>
    </source>
</evidence>
<organism evidence="1">
    <name type="scientific">Rhizophora mucronata</name>
    <name type="common">Asiatic mangrove</name>
    <dbReference type="NCBI Taxonomy" id="61149"/>
    <lineage>
        <taxon>Eukaryota</taxon>
        <taxon>Viridiplantae</taxon>
        <taxon>Streptophyta</taxon>
        <taxon>Embryophyta</taxon>
        <taxon>Tracheophyta</taxon>
        <taxon>Spermatophyta</taxon>
        <taxon>Magnoliopsida</taxon>
        <taxon>eudicotyledons</taxon>
        <taxon>Gunneridae</taxon>
        <taxon>Pentapetalae</taxon>
        <taxon>rosids</taxon>
        <taxon>fabids</taxon>
        <taxon>Malpighiales</taxon>
        <taxon>Rhizophoraceae</taxon>
        <taxon>Rhizophora</taxon>
    </lineage>
</organism>
<sequence length="32" mass="3970">MLMKRKQLQQWQISLFWGVLWNQKINGNKHQS</sequence>
<dbReference type="AlphaFoldDB" id="A0A2P2Q9E9"/>
<accession>A0A2P2Q9E9</accession>
<proteinExistence type="predicted"/>
<reference evidence="1" key="1">
    <citation type="submission" date="2018-02" db="EMBL/GenBank/DDBJ databases">
        <title>Rhizophora mucronata_Transcriptome.</title>
        <authorList>
            <person name="Meera S.P."/>
            <person name="Sreeshan A."/>
            <person name="Augustine A."/>
        </authorList>
    </citation>
    <scope>NUCLEOTIDE SEQUENCE</scope>
    <source>
        <tissue evidence="1">Leaf</tissue>
    </source>
</reference>